<evidence type="ECO:0000313" key="2">
    <source>
        <dbReference type="Proteomes" id="UP001501257"/>
    </source>
</evidence>
<dbReference type="EMBL" id="BAABLK010000037">
    <property type="protein sequence ID" value="GAA5228414.1"/>
    <property type="molecule type" value="Genomic_DNA"/>
</dbReference>
<comment type="caution">
    <text evidence="1">The sequence shown here is derived from an EMBL/GenBank/DDBJ whole genome shotgun (WGS) entry which is preliminary data.</text>
</comment>
<evidence type="ECO:0008006" key="3">
    <source>
        <dbReference type="Google" id="ProtNLM"/>
    </source>
</evidence>
<sequence>MSKHRATKKSFGWRLAIITYVTVLLLGLGGAGAHALWNMSGAGVGTVTAGSWAPKTIPASEVECSRKDSGSTSKITVTWPAVDADSYMLDLKGEGRTETGKTSGLTWTFNLDRPGVFGSDNYKLAITPYVGGVSSAPAANVDVNVRLYTSGLGEVRCSAAK</sequence>
<name>A0ABP9TTG1_9MICC</name>
<gene>
    <name evidence="1" type="ORF">GCM10025778_29480</name>
</gene>
<dbReference type="Proteomes" id="UP001501257">
    <property type="component" value="Unassembled WGS sequence"/>
</dbReference>
<protein>
    <recommendedName>
        <fullName evidence="3">Secreted protein</fullName>
    </recommendedName>
</protein>
<dbReference type="RefSeq" id="WP_210099462.1">
    <property type="nucleotide sequence ID" value="NZ_BAABLK010000037.1"/>
</dbReference>
<keyword evidence="2" id="KW-1185">Reference proteome</keyword>
<accession>A0ABP9TTG1</accession>
<organism evidence="1 2">
    <name type="scientific">Paeniglutamicibacter antarcticus</name>
    <dbReference type="NCBI Taxonomy" id="494023"/>
    <lineage>
        <taxon>Bacteria</taxon>
        <taxon>Bacillati</taxon>
        <taxon>Actinomycetota</taxon>
        <taxon>Actinomycetes</taxon>
        <taxon>Micrococcales</taxon>
        <taxon>Micrococcaceae</taxon>
        <taxon>Paeniglutamicibacter</taxon>
    </lineage>
</organism>
<evidence type="ECO:0000313" key="1">
    <source>
        <dbReference type="EMBL" id="GAA5228414.1"/>
    </source>
</evidence>
<proteinExistence type="predicted"/>
<reference evidence="2" key="1">
    <citation type="journal article" date="2019" name="Int. J. Syst. Evol. Microbiol.">
        <title>The Global Catalogue of Microorganisms (GCM) 10K type strain sequencing project: providing services to taxonomists for standard genome sequencing and annotation.</title>
        <authorList>
            <consortium name="The Broad Institute Genomics Platform"/>
            <consortium name="The Broad Institute Genome Sequencing Center for Infectious Disease"/>
            <person name="Wu L."/>
            <person name="Ma J."/>
        </authorList>
    </citation>
    <scope>NUCLEOTIDE SEQUENCE [LARGE SCALE GENOMIC DNA]</scope>
    <source>
        <strain evidence="2">JCM 18952</strain>
    </source>
</reference>